<dbReference type="AlphaFoldDB" id="A0A6A6IAI5"/>
<evidence type="ECO:0000256" key="1">
    <source>
        <dbReference type="SAM" id="MobiDB-lite"/>
    </source>
</evidence>
<reference evidence="2" key="1">
    <citation type="journal article" date="2020" name="Stud. Mycol.">
        <title>101 Dothideomycetes genomes: a test case for predicting lifestyles and emergence of pathogens.</title>
        <authorList>
            <person name="Haridas S."/>
            <person name="Albert R."/>
            <person name="Binder M."/>
            <person name="Bloem J."/>
            <person name="Labutti K."/>
            <person name="Salamov A."/>
            <person name="Andreopoulos B."/>
            <person name="Baker S."/>
            <person name="Barry K."/>
            <person name="Bills G."/>
            <person name="Bluhm B."/>
            <person name="Cannon C."/>
            <person name="Castanera R."/>
            <person name="Culley D."/>
            <person name="Daum C."/>
            <person name="Ezra D."/>
            <person name="Gonzalez J."/>
            <person name="Henrissat B."/>
            <person name="Kuo A."/>
            <person name="Liang C."/>
            <person name="Lipzen A."/>
            <person name="Lutzoni F."/>
            <person name="Magnuson J."/>
            <person name="Mondo S."/>
            <person name="Nolan M."/>
            <person name="Ohm R."/>
            <person name="Pangilinan J."/>
            <person name="Park H.-J."/>
            <person name="Ramirez L."/>
            <person name="Alfaro M."/>
            <person name="Sun H."/>
            <person name="Tritt A."/>
            <person name="Yoshinaga Y."/>
            <person name="Zwiers L.-H."/>
            <person name="Turgeon B."/>
            <person name="Goodwin S."/>
            <person name="Spatafora J."/>
            <person name="Crous P."/>
            <person name="Grigoriev I."/>
        </authorList>
    </citation>
    <scope>NUCLEOTIDE SEQUENCE</scope>
    <source>
        <strain evidence="2">CBS 122368</strain>
    </source>
</reference>
<feature type="region of interest" description="Disordered" evidence="1">
    <location>
        <begin position="73"/>
        <end position="107"/>
    </location>
</feature>
<gene>
    <name evidence="2" type="ORF">BU26DRAFT_350334</name>
</gene>
<sequence>MKSYLHEQLYALLNSRNTATTTTTNIRPRPSNSESKLTHSTCTRGAVSTIGCIPPSKYPCESDRICGRPHEGMQLQQASTGHSPSAGSEAQAPLQQQSHDRVGTYSPNAGAQWPCSVNLRPHQPALIKAQSSVLGEKSLAPRTGNEEESVYRSSFDVPVSAHRKSRPKLAVVTSRVPPDASVRDQRRGRKPVAKFSLAGLRKCDCVEQSQWQGAILRRFRGHVRLHFRLYATLI</sequence>
<feature type="region of interest" description="Disordered" evidence="1">
    <location>
        <begin position="20"/>
        <end position="40"/>
    </location>
</feature>
<dbReference type="EMBL" id="ML987197">
    <property type="protein sequence ID" value="KAF2247594.1"/>
    <property type="molecule type" value="Genomic_DNA"/>
</dbReference>
<keyword evidence="3" id="KW-1185">Reference proteome</keyword>
<feature type="compositionally biased region" description="Polar residues" evidence="1">
    <location>
        <begin position="74"/>
        <end position="97"/>
    </location>
</feature>
<dbReference type="GeneID" id="54575779"/>
<feature type="compositionally biased region" description="Polar residues" evidence="1">
    <location>
        <begin position="30"/>
        <end position="40"/>
    </location>
</feature>
<dbReference type="Proteomes" id="UP000800094">
    <property type="component" value="Unassembled WGS sequence"/>
</dbReference>
<protein>
    <submittedName>
        <fullName evidence="2">Uncharacterized protein</fullName>
    </submittedName>
</protein>
<organism evidence="2 3">
    <name type="scientific">Trematosphaeria pertusa</name>
    <dbReference type="NCBI Taxonomy" id="390896"/>
    <lineage>
        <taxon>Eukaryota</taxon>
        <taxon>Fungi</taxon>
        <taxon>Dikarya</taxon>
        <taxon>Ascomycota</taxon>
        <taxon>Pezizomycotina</taxon>
        <taxon>Dothideomycetes</taxon>
        <taxon>Pleosporomycetidae</taxon>
        <taxon>Pleosporales</taxon>
        <taxon>Massarineae</taxon>
        <taxon>Trematosphaeriaceae</taxon>
        <taxon>Trematosphaeria</taxon>
    </lineage>
</organism>
<name>A0A6A6IAI5_9PLEO</name>
<accession>A0A6A6IAI5</accession>
<evidence type="ECO:0000313" key="3">
    <source>
        <dbReference type="Proteomes" id="UP000800094"/>
    </source>
</evidence>
<dbReference type="RefSeq" id="XP_033682598.1">
    <property type="nucleotide sequence ID" value="XM_033822449.1"/>
</dbReference>
<evidence type="ECO:0000313" key="2">
    <source>
        <dbReference type="EMBL" id="KAF2247594.1"/>
    </source>
</evidence>
<proteinExistence type="predicted"/>